<feature type="region of interest" description="Disordered" evidence="1">
    <location>
        <begin position="205"/>
        <end position="224"/>
    </location>
</feature>
<feature type="region of interest" description="Disordered" evidence="1">
    <location>
        <begin position="306"/>
        <end position="344"/>
    </location>
</feature>
<proteinExistence type="predicted"/>
<organism evidence="2 3">
    <name type="scientific">Engelhardtia mirabilis</name>
    <dbReference type="NCBI Taxonomy" id="2528011"/>
    <lineage>
        <taxon>Bacteria</taxon>
        <taxon>Pseudomonadati</taxon>
        <taxon>Planctomycetota</taxon>
        <taxon>Planctomycetia</taxon>
        <taxon>Planctomycetia incertae sedis</taxon>
        <taxon>Engelhardtia</taxon>
    </lineage>
</organism>
<feature type="compositionally biased region" description="Low complexity" evidence="1">
    <location>
        <begin position="306"/>
        <end position="318"/>
    </location>
</feature>
<dbReference type="Proteomes" id="UP000316921">
    <property type="component" value="Chromosome"/>
</dbReference>
<gene>
    <name evidence="2" type="ORF">Pla133_26310</name>
</gene>
<feature type="compositionally biased region" description="Acidic residues" evidence="1">
    <location>
        <begin position="593"/>
        <end position="603"/>
    </location>
</feature>
<evidence type="ECO:0000313" key="3">
    <source>
        <dbReference type="Proteomes" id="UP000316921"/>
    </source>
</evidence>
<sequence length="603" mass="65569">MTHHPIERGVELLRELVADDPQLEAELLASRVEFFGREPAGDPESPERVLAERRHAEWFLFERSTRRDGEPPWQVLQEQWEARADGELASIASALMHSRTGVFEVGDVEPGVGLWLHDLLGHGVFAVHEAEASAQLRTGDVLAGRIFPCGDSQFRLSPAMACFRNQRLLEALRSDLGSLRTGRRGTLRVAQLEIERMFFGRSSTQSLEPTEGVGDYDSAEAPSSERQLTAELLEVLVEGGVERERAEAWVESLRGAAKAAGPAAGTSLRGDLLDQLAFETQVDLDRARAIIGEAWIAFAEAVPESAEAMPESAEAVPENEQPDQATTNEVETKSRPPKSGASAAVARALENFDRGRAAGQDLDQLFDALEGELGLDDEDEHDLESAPDFPGVIAAVIEEYLWETSQESPVSDHDRRTLDALGRYARALGVLEDLGPEHLTSFATLFATERGLIPDGAAARKLLSTLERFARWVEEAHHSPLWTSFERRYKDLVETLPRTADANQALGSGGVDVGSPERHPVEEDLSLECLGLRSDNGWLPLEAPSAALKRIRVGDQVAADTSGDAARVLRVYAPATVAVDPASGPTVSSDGAENGDDDGELDY</sequence>
<evidence type="ECO:0000256" key="1">
    <source>
        <dbReference type="SAM" id="MobiDB-lite"/>
    </source>
</evidence>
<accession>A0A518BKS1</accession>
<keyword evidence="3" id="KW-1185">Reference proteome</keyword>
<dbReference type="KEGG" id="pbap:Pla133_26310"/>
<dbReference type="AlphaFoldDB" id="A0A518BKS1"/>
<feature type="region of interest" description="Disordered" evidence="1">
    <location>
        <begin position="579"/>
        <end position="603"/>
    </location>
</feature>
<protein>
    <submittedName>
        <fullName evidence="2">Uncharacterized protein</fullName>
    </submittedName>
</protein>
<dbReference type="RefSeq" id="WP_145065809.1">
    <property type="nucleotide sequence ID" value="NZ_CP036287.1"/>
</dbReference>
<name>A0A518BKS1_9BACT</name>
<dbReference type="EMBL" id="CP036287">
    <property type="protein sequence ID" value="QDU67543.1"/>
    <property type="molecule type" value="Genomic_DNA"/>
</dbReference>
<reference evidence="2 3" key="1">
    <citation type="submission" date="2019-02" db="EMBL/GenBank/DDBJ databases">
        <title>Deep-cultivation of Planctomycetes and their phenomic and genomic characterization uncovers novel biology.</title>
        <authorList>
            <person name="Wiegand S."/>
            <person name="Jogler M."/>
            <person name="Boedeker C."/>
            <person name="Pinto D."/>
            <person name="Vollmers J."/>
            <person name="Rivas-Marin E."/>
            <person name="Kohn T."/>
            <person name="Peeters S.H."/>
            <person name="Heuer A."/>
            <person name="Rast P."/>
            <person name="Oberbeckmann S."/>
            <person name="Bunk B."/>
            <person name="Jeske O."/>
            <person name="Meyerdierks A."/>
            <person name="Storesund J.E."/>
            <person name="Kallscheuer N."/>
            <person name="Luecker S."/>
            <person name="Lage O.M."/>
            <person name="Pohl T."/>
            <person name="Merkel B.J."/>
            <person name="Hornburger P."/>
            <person name="Mueller R.-W."/>
            <person name="Bruemmer F."/>
            <person name="Labrenz M."/>
            <person name="Spormann A.M."/>
            <person name="Op den Camp H."/>
            <person name="Overmann J."/>
            <person name="Amann R."/>
            <person name="Jetten M.S.M."/>
            <person name="Mascher T."/>
            <person name="Medema M.H."/>
            <person name="Devos D.P."/>
            <person name="Kaster A.-K."/>
            <person name="Ovreas L."/>
            <person name="Rohde M."/>
            <person name="Galperin M.Y."/>
            <person name="Jogler C."/>
        </authorList>
    </citation>
    <scope>NUCLEOTIDE SEQUENCE [LARGE SCALE GENOMIC DNA]</scope>
    <source>
        <strain evidence="2 3">Pla133</strain>
    </source>
</reference>
<evidence type="ECO:0000313" key="2">
    <source>
        <dbReference type="EMBL" id="QDU67543.1"/>
    </source>
</evidence>